<keyword evidence="1" id="KW-1133">Transmembrane helix</keyword>
<organism evidence="2 3">
    <name type="scientific">Candidatus Nitrosacidococcus tergens</name>
    <dbReference type="NCBI Taxonomy" id="553981"/>
    <lineage>
        <taxon>Bacteria</taxon>
        <taxon>Pseudomonadati</taxon>
        <taxon>Pseudomonadota</taxon>
        <taxon>Gammaproteobacteria</taxon>
        <taxon>Chromatiales</taxon>
        <taxon>Chromatiaceae</taxon>
        <taxon>Candidatus Nitrosacidococcus</taxon>
    </lineage>
</organism>
<dbReference type="KEGG" id="ntg:NSCAC_0605"/>
<dbReference type="RefSeq" id="WP_197744945.1">
    <property type="nucleotide sequence ID" value="NZ_LR778175.1"/>
</dbReference>
<name>A0A7G1Q8X5_9GAMM</name>
<feature type="transmembrane region" description="Helical" evidence="1">
    <location>
        <begin position="12"/>
        <end position="34"/>
    </location>
</feature>
<gene>
    <name evidence="2" type="ORF">NSCAC_0605</name>
</gene>
<evidence type="ECO:0000256" key="1">
    <source>
        <dbReference type="SAM" id="Phobius"/>
    </source>
</evidence>
<dbReference type="AlphaFoldDB" id="A0A7G1Q8X5"/>
<protein>
    <submittedName>
        <fullName evidence="2">Uncharacterized protein</fullName>
    </submittedName>
</protein>
<reference evidence="2 3" key="1">
    <citation type="submission" date="2020-03" db="EMBL/GenBank/DDBJ databases">
        <authorList>
            <person name="Picone N."/>
        </authorList>
    </citation>
    <scope>NUCLEOTIDE SEQUENCE [LARGE SCALE GENOMIC DNA]</scope>
    <source>
        <strain evidence="2">NSCAC1</strain>
    </source>
</reference>
<keyword evidence="1" id="KW-0812">Transmembrane</keyword>
<dbReference type="EMBL" id="LR778175">
    <property type="protein sequence ID" value="CAB1275315.1"/>
    <property type="molecule type" value="Genomic_DNA"/>
</dbReference>
<feature type="transmembrane region" description="Helical" evidence="1">
    <location>
        <begin position="122"/>
        <end position="143"/>
    </location>
</feature>
<evidence type="ECO:0000313" key="3">
    <source>
        <dbReference type="Proteomes" id="UP000516072"/>
    </source>
</evidence>
<keyword evidence="1" id="KW-0472">Membrane</keyword>
<evidence type="ECO:0000313" key="2">
    <source>
        <dbReference type="EMBL" id="CAB1275315.1"/>
    </source>
</evidence>
<keyword evidence="3" id="KW-1185">Reference proteome</keyword>
<sequence length="169" mass="19271">MLLSKNKKQVICKICLSAYLVGWLVSAQVLPLFIATLGYSHQLFVTQQNNQLEIFLHHPGHYDQHELASSSINLEQDLLDKLIYLLTDENKQENPDHIFYIPLDKLPSLEADEISDSKPIKVIAIFFASIISLVFITYSSRYLSTSSFRKKSLEIPLIPMHLATTVLQI</sequence>
<proteinExistence type="predicted"/>
<dbReference type="Proteomes" id="UP000516072">
    <property type="component" value="Chromosome"/>
</dbReference>
<accession>A0A7G1Q8X5</accession>